<gene>
    <name evidence="2" type="ORF">GWI71_07155</name>
</gene>
<protein>
    <submittedName>
        <fullName evidence="2">DUF4087 domain-containing protein</fullName>
    </submittedName>
</protein>
<dbReference type="RefSeq" id="WP_161675378.1">
    <property type="nucleotide sequence ID" value="NZ_JAABLP010000002.1"/>
</dbReference>
<organism evidence="2 3">
    <name type="scientific">Pannonibacter tanglangensis</name>
    <dbReference type="NCBI Taxonomy" id="2750084"/>
    <lineage>
        <taxon>Bacteria</taxon>
        <taxon>Pseudomonadati</taxon>
        <taxon>Pseudomonadota</taxon>
        <taxon>Alphaproteobacteria</taxon>
        <taxon>Hyphomicrobiales</taxon>
        <taxon>Stappiaceae</taxon>
        <taxon>Pannonibacter</taxon>
    </lineage>
</organism>
<feature type="signal peptide" evidence="1">
    <location>
        <begin position="1"/>
        <end position="24"/>
    </location>
</feature>
<dbReference type="EMBL" id="JAABLP010000002">
    <property type="protein sequence ID" value="NBN63455.1"/>
    <property type="molecule type" value="Genomic_DNA"/>
</dbReference>
<proteinExistence type="predicted"/>
<evidence type="ECO:0000256" key="1">
    <source>
        <dbReference type="SAM" id="SignalP"/>
    </source>
</evidence>
<evidence type="ECO:0000313" key="3">
    <source>
        <dbReference type="Proteomes" id="UP000541347"/>
    </source>
</evidence>
<reference evidence="2 3" key="1">
    <citation type="submission" date="2020-01" db="EMBL/GenBank/DDBJ databases">
        <authorList>
            <person name="Peng S.Y."/>
            <person name="Li J."/>
            <person name="Wang M."/>
            <person name="Wang L."/>
            <person name="Wang C.Q."/>
            <person name="Wang J.R."/>
        </authorList>
    </citation>
    <scope>NUCLEOTIDE SEQUENCE [LARGE SCALE GENOMIC DNA]</scope>
    <source>
        <strain evidence="2 3">XCT-34</strain>
    </source>
</reference>
<name>A0ABW9ZF35_9HYPH</name>
<keyword evidence="3" id="KW-1185">Reference proteome</keyword>
<evidence type="ECO:0000313" key="2">
    <source>
        <dbReference type="EMBL" id="NBN63455.1"/>
    </source>
</evidence>
<accession>A0ABW9ZF35</accession>
<dbReference type="Pfam" id="PF13316">
    <property type="entry name" value="DUF4087"/>
    <property type="match status" value="1"/>
</dbReference>
<dbReference type="InterPro" id="IPR025145">
    <property type="entry name" value="DUF4087"/>
</dbReference>
<feature type="chain" id="PRO_5046010391" evidence="1">
    <location>
        <begin position="25"/>
        <end position="126"/>
    </location>
</feature>
<dbReference type="Proteomes" id="UP000541347">
    <property type="component" value="Unassembled WGS sequence"/>
</dbReference>
<keyword evidence="1" id="KW-0732">Signal</keyword>
<comment type="caution">
    <text evidence="2">The sequence shown here is derived from an EMBL/GenBank/DDBJ whole genome shotgun (WGS) entry which is preliminary data.</text>
</comment>
<sequence>MRRIALALLPLLLPLALAAGVAEAAPETRCGWVVNPTPGNWWLTDRDGDWILATQGSDAEALGMENIGDISAGDYKAVNGPYGYACGCMKVETEVSGEGRRITAVYSFKQGKLAQCARDKTLPPVE</sequence>